<evidence type="ECO:0000256" key="5">
    <source>
        <dbReference type="ARBA" id="ARBA00023136"/>
    </source>
</evidence>
<feature type="transmembrane region" description="Helical" evidence="7">
    <location>
        <begin position="9"/>
        <end position="28"/>
    </location>
</feature>
<dbReference type="InterPro" id="IPR013833">
    <property type="entry name" value="Cyt_c_oxidase_su3_a-hlx"/>
</dbReference>
<dbReference type="InterPro" id="IPR024791">
    <property type="entry name" value="Cyt_c/ubiquinol_Oxase_su3"/>
</dbReference>
<sequence length="179" mass="20083">MNIPTGRLAVWWVLVSEIVIFGGLLASYLMNRLTHADWADQAAHTNTWIGAFNTLVLLTSSLSAVLAHQAAEKGDGPKAARLLWLTVLGGATFLVVKSFEWTHEIREGFTITSSGFWSYYYTAAGLHAFHVLCGMILMIWVASTAAKNQELHRVENIGIYWHFVDIVWIFLFPLLYIAK</sequence>
<feature type="transmembrane region" description="Helical" evidence="7">
    <location>
        <begin position="158"/>
        <end position="178"/>
    </location>
</feature>
<keyword evidence="4 7" id="KW-1133">Transmembrane helix</keyword>
<feature type="transmembrane region" description="Helical" evidence="7">
    <location>
        <begin position="79"/>
        <end position="99"/>
    </location>
</feature>
<evidence type="ECO:0000256" key="7">
    <source>
        <dbReference type="SAM" id="Phobius"/>
    </source>
</evidence>
<dbReference type="PANTHER" id="PTHR11403:SF6">
    <property type="entry name" value="NITRIC OXIDE REDUCTASE SUBUNIT E"/>
    <property type="match status" value="1"/>
</dbReference>
<feature type="transmembrane region" description="Helical" evidence="7">
    <location>
        <begin position="48"/>
        <end position="67"/>
    </location>
</feature>
<dbReference type="GO" id="GO:0019646">
    <property type="term" value="P:aerobic electron transport chain"/>
    <property type="evidence" value="ECO:0007669"/>
    <property type="project" value="InterPro"/>
</dbReference>
<dbReference type="InterPro" id="IPR000298">
    <property type="entry name" value="Cyt_c_oxidase-like_su3"/>
</dbReference>
<feature type="transmembrane region" description="Helical" evidence="7">
    <location>
        <begin position="119"/>
        <end position="146"/>
    </location>
</feature>
<feature type="domain" description="Heme-copper oxidase subunit III family profile" evidence="8">
    <location>
        <begin position="1"/>
        <end position="179"/>
    </location>
</feature>
<gene>
    <name evidence="9" type="ORF">HOP12_04300</name>
</gene>
<dbReference type="PROSITE" id="PS50253">
    <property type="entry name" value="COX3"/>
    <property type="match status" value="1"/>
</dbReference>
<protein>
    <submittedName>
        <fullName evidence="9">Cytochrome oxidase subunit III</fullName>
    </submittedName>
</protein>
<proteinExistence type="inferred from homology"/>
<reference evidence="9 10" key="1">
    <citation type="submission" date="2020-04" db="EMBL/GenBank/DDBJ databases">
        <title>Metagenomic profiling of ammonia- and methane-oxidizing microorganisms in a Dutch drinking water treatment plant.</title>
        <authorList>
            <person name="Poghosyan L."/>
            <person name="Leucker S."/>
        </authorList>
    </citation>
    <scope>NUCLEOTIDE SEQUENCE [LARGE SCALE GENOMIC DNA]</scope>
    <source>
        <strain evidence="9">S-RSF-IL-03</strain>
    </source>
</reference>
<comment type="similarity">
    <text evidence="2 6">Belongs to the cytochrome c oxidase subunit 3 family.</text>
</comment>
<dbReference type="Pfam" id="PF00510">
    <property type="entry name" value="COX3"/>
    <property type="match status" value="1"/>
</dbReference>
<dbReference type="InterPro" id="IPR035973">
    <property type="entry name" value="Cyt_c_oxidase_su3-like_sf"/>
</dbReference>
<evidence type="ECO:0000259" key="8">
    <source>
        <dbReference type="PROSITE" id="PS50253"/>
    </source>
</evidence>
<evidence type="ECO:0000256" key="6">
    <source>
        <dbReference type="RuleBase" id="RU003376"/>
    </source>
</evidence>
<dbReference type="GO" id="GO:0005886">
    <property type="term" value="C:plasma membrane"/>
    <property type="evidence" value="ECO:0007669"/>
    <property type="project" value="UniProtKB-SubCell"/>
</dbReference>
<organism evidence="9 10">
    <name type="scientific">Eiseniibacteriota bacterium</name>
    <dbReference type="NCBI Taxonomy" id="2212470"/>
    <lineage>
        <taxon>Bacteria</taxon>
        <taxon>Candidatus Eiseniibacteriota</taxon>
    </lineage>
</organism>
<evidence type="ECO:0000313" key="10">
    <source>
        <dbReference type="Proteomes" id="UP000580839"/>
    </source>
</evidence>
<keyword evidence="5 7" id="KW-0472">Membrane</keyword>
<comment type="subcellular location">
    <subcellularLocation>
        <location evidence="6">Cell membrane</location>
        <topology evidence="6">Multi-pass membrane protein</topology>
    </subcellularLocation>
    <subcellularLocation>
        <location evidence="1">Membrane</location>
        <topology evidence="1">Multi-pass membrane protein</topology>
    </subcellularLocation>
</comment>
<accession>A0A849SNA3</accession>
<evidence type="ECO:0000256" key="1">
    <source>
        <dbReference type="ARBA" id="ARBA00004141"/>
    </source>
</evidence>
<dbReference type="PANTHER" id="PTHR11403">
    <property type="entry name" value="CYTOCHROME C OXIDASE SUBUNIT III"/>
    <property type="match status" value="1"/>
</dbReference>
<dbReference type="Proteomes" id="UP000580839">
    <property type="component" value="Unassembled WGS sequence"/>
</dbReference>
<evidence type="ECO:0000256" key="4">
    <source>
        <dbReference type="ARBA" id="ARBA00022989"/>
    </source>
</evidence>
<name>A0A849SNA3_UNCEI</name>
<evidence type="ECO:0000313" key="9">
    <source>
        <dbReference type="EMBL" id="NOT33375.1"/>
    </source>
</evidence>
<evidence type="ECO:0000256" key="2">
    <source>
        <dbReference type="ARBA" id="ARBA00010581"/>
    </source>
</evidence>
<keyword evidence="3 6" id="KW-0812">Transmembrane</keyword>
<dbReference type="Gene3D" id="1.20.120.80">
    <property type="entry name" value="Cytochrome c oxidase, subunit III, four-helix bundle"/>
    <property type="match status" value="1"/>
</dbReference>
<comment type="caution">
    <text evidence="9">The sequence shown here is derived from an EMBL/GenBank/DDBJ whole genome shotgun (WGS) entry which is preliminary data.</text>
</comment>
<dbReference type="EMBL" id="JABFRW010000044">
    <property type="protein sequence ID" value="NOT33375.1"/>
    <property type="molecule type" value="Genomic_DNA"/>
</dbReference>
<dbReference type="AlphaFoldDB" id="A0A849SNA3"/>
<dbReference type="SUPFAM" id="SSF81452">
    <property type="entry name" value="Cytochrome c oxidase subunit III-like"/>
    <property type="match status" value="1"/>
</dbReference>
<evidence type="ECO:0000256" key="3">
    <source>
        <dbReference type="ARBA" id="ARBA00022692"/>
    </source>
</evidence>
<dbReference type="GO" id="GO:0004129">
    <property type="term" value="F:cytochrome-c oxidase activity"/>
    <property type="evidence" value="ECO:0007669"/>
    <property type="project" value="InterPro"/>
</dbReference>